<keyword evidence="6" id="KW-0347">Helicase</keyword>
<feature type="domain" description="Helicase ATP-binding" evidence="5">
    <location>
        <begin position="222"/>
        <end position="510"/>
    </location>
</feature>
<dbReference type="GO" id="GO:0003678">
    <property type="term" value="F:DNA helicase activity"/>
    <property type="evidence" value="ECO:0007669"/>
    <property type="project" value="TreeGrafter"/>
</dbReference>
<dbReference type="GO" id="GO:0005524">
    <property type="term" value="F:ATP binding"/>
    <property type="evidence" value="ECO:0007669"/>
    <property type="project" value="UniProtKB-KW"/>
</dbReference>
<dbReference type="AlphaFoldDB" id="A0A3M0BZ47"/>
<dbReference type="InterPro" id="IPR027417">
    <property type="entry name" value="P-loop_NTPase"/>
</dbReference>
<keyword evidence="7" id="KW-1185">Reference proteome</keyword>
<organism evidence="6 7">
    <name type="scientific">Eilatimonas milleporae</name>
    <dbReference type="NCBI Taxonomy" id="911205"/>
    <lineage>
        <taxon>Bacteria</taxon>
        <taxon>Pseudomonadati</taxon>
        <taxon>Pseudomonadota</taxon>
        <taxon>Alphaproteobacteria</taxon>
        <taxon>Kordiimonadales</taxon>
        <taxon>Kordiimonadaceae</taxon>
        <taxon>Eilatimonas</taxon>
    </lineage>
</organism>
<dbReference type="FunCoup" id="A0A3M0BZ47">
    <property type="interactions" value="204"/>
</dbReference>
<evidence type="ECO:0000259" key="5">
    <source>
        <dbReference type="PROSITE" id="PS51193"/>
    </source>
</evidence>
<sequence>MTQAPTDDLVLAAEAAAARLDTLPVLVVGAASAERWDGETPPAMLNLDAAAEAASTEPHLMISRVVTARRLGLKGLRAYDLLELFAFVRPGRFCLPTGAGLAAALGVSAEGPDEGAESIRIRACAARLLADLSAETYRYRAGAGAAATMMARAGWLWGPHVIDAFGHGPREGAGLSGKNGPPRKKSAGGIQVWDELDEWEDHGPLPPPDDRPVLPDEAAARLKAMLGDGAEDRATQDRFARAATHAFAPRELADGPNLHLLEAGTGTGKTLGYIAPSSLWAEKNGGPVWLATYTKNLQRQLDQELSRLYPDPRVKAARAVIRKGRENYACLLNIEETTRAVLSRQDAIGRAPGNRAEDRDRVLIGLVLRWLRFTRDGDMIGGDFPSWLGPHFGRNRIAGLTDRRGECLYAACAHYRRCFIEKAARKSRHADLVVANHALVMAQTVNRGDDPETPRRFVFDEGHHLFDAADSAFALHLTGMEGAELRRWLRGKESGGSTRARGLAQRLEDLIGDDTSARQQLDACIDAAFHLPSDGWLGRVQTAAAYGPFERFLASVRAHVLARSGADGPYGLEAPAHRPGEGLLAGAEAVAGTLDALMRPMAALAARLVDFLDEEAETLDSQTRGRLDAAARALSLRADLVRGWLAMVSELGATSETSAGDLPGVEIPEKLETVSWLALDRIEGREIDVGMHRHFLDPTAPLADSVLKPAHGIVITSATLRDHGAGEDDWSSADMRVGASHLAVPPKRLHLPSAFDYGSLTRVLVVNDVNKADNARIAAAYRVLFLAAGGGALGLFTAIRRLRAVHAGLAEPLEQNGIALHGQHVDPIDTATLVDMFRADENSCLLGTDAVRDGVDVPGRSLRLIVMDRVPWPRPTLLHRARRAAFGGRSYDETLTRLKLAQAFGRLVRRADDRGVFVILDGQTPSRLLTALPEVVPVERVGLKQAVDITQSSIA</sequence>
<evidence type="ECO:0000256" key="2">
    <source>
        <dbReference type="ARBA" id="ARBA00022801"/>
    </source>
</evidence>
<dbReference type="InParanoid" id="A0A3M0BZ47"/>
<dbReference type="GO" id="GO:0006139">
    <property type="term" value="P:nucleobase-containing compound metabolic process"/>
    <property type="evidence" value="ECO:0007669"/>
    <property type="project" value="InterPro"/>
</dbReference>
<accession>A0A3M0BZ47</accession>
<dbReference type="InterPro" id="IPR014013">
    <property type="entry name" value="Helic_SF1/SF2_ATP-bd_DinG/Rad3"/>
</dbReference>
<comment type="caution">
    <text evidence="6">The sequence shown here is derived from an EMBL/GenBank/DDBJ whole genome shotgun (WGS) entry which is preliminary data.</text>
</comment>
<evidence type="ECO:0000313" key="7">
    <source>
        <dbReference type="Proteomes" id="UP000271227"/>
    </source>
</evidence>
<dbReference type="PANTHER" id="PTHR11472">
    <property type="entry name" value="DNA REPAIR DEAD HELICASE RAD3/XP-D SUBFAMILY MEMBER"/>
    <property type="match status" value="1"/>
</dbReference>
<proteinExistence type="inferred from homology"/>
<dbReference type="InterPro" id="IPR045028">
    <property type="entry name" value="DinG/Rad3-like"/>
</dbReference>
<dbReference type="Proteomes" id="UP000271227">
    <property type="component" value="Unassembled WGS sequence"/>
</dbReference>
<dbReference type="SMART" id="SM00491">
    <property type="entry name" value="HELICc2"/>
    <property type="match status" value="1"/>
</dbReference>
<keyword evidence="1" id="KW-0547">Nucleotide-binding</keyword>
<dbReference type="InterPro" id="IPR006555">
    <property type="entry name" value="ATP-dep_Helicase_C"/>
</dbReference>
<dbReference type="SUPFAM" id="SSF52540">
    <property type="entry name" value="P-loop containing nucleoside triphosphate hydrolases"/>
    <property type="match status" value="1"/>
</dbReference>
<reference evidence="6 7" key="1">
    <citation type="submission" date="2018-10" db="EMBL/GenBank/DDBJ databases">
        <title>Genomic Encyclopedia of Archaeal and Bacterial Type Strains, Phase II (KMG-II): from individual species to whole genera.</title>
        <authorList>
            <person name="Goeker M."/>
        </authorList>
    </citation>
    <scope>NUCLEOTIDE SEQUENCE [LARGE SCALE GENOMIC DNA]</scope>
    <source>
        <strain evidence="6 7">DSM 25217</strain>
    </source>
</reference>
<dbReference type="PANTHER" id="PTHR11472:SF34">
    <property type="entry name" value="REGULATOR OF TELOMERE ELONGATION HELICASE 1"/>
    <property type="match status" value="1"/>
</dbReference>
<evidence type="ECO:0000313" key="6">
    <source>
        <dbReference type="EMBL" id="RMB01865.1"/>
    </source>
</evidence>
<evidence type="ECO:0000256" key="1">
    <source>
        <dbReference type="ARBA" id="ARBA00022741"/>
    </source>
</evidence>
<dbReference type="GO" id="GO:0016818">
    <property type="term" value="F:hydrolase activity, acting on acid anhydrides, in phosphorus-containing anhydrides"/>
    <property type="evidence" value="ECO:0007669"/>
    <property type="project" value="InterPro"/>
</dbReference>
<protein>
    <submittedName>
        <fullName evidence="6">ATP-dependent DNA helicase DinG</fullName>
    </submittedName>
</protein>
<evidence type="ECO:0000256" key="3">
    <source>
        <dbReference type="ARBA" id="ARBA00022840"/>
    </source>
</evidence>
<dbReference type="OrthoDB" id="9805194at2"/>
<dbReference type="GO" id="GO:0003676">
    <property type="term" value="F:nucleic acid binding"/>
    <property type="evidence" value="ECO:0007669"/>
    <property type="project" value="InterPro"/>
</dbReference>
<dbReference type="RefSeq" id="WP_121940017.1">
    <property type="nucleotide sequence ID" value="NZ_REFR01000015.1"/>
</dbReference>
<evidence type="ECO:0000256" key="4">
    <source>
        <dbReference type="ARBA" id="ARBA00038058"/>
    </source>
</evidence>
<keyword evidence="2" id="KW-0378">Hydrolase</keyword>
<keyword evidence="3" id="KW-0067">ATP-binding</keyword>
<gene>
    <name evidence="6" type="ORF">BXY39_3372</name>
</gene>
<dbReference type="Gene3D" id="3.40.50.300">
    <property type="entry name" value="P-loop containing nucleotide triphosphate hydrolases"/>
    <property type="match status" value="2"/>
</dbReference>
<dbReference type="EMBL" id="REFR01000015">
    <property type="protein sequence ID" value="RMB01865.1"/>
    <property type="molecule type" value="Genomic_DNA"/>
</dbReference>
<comment type="similarity">
    <text evidence="4">Belongs to the helicase family. DinG subfamily.</text>
</comment>
<dbReference type="Pfam" id="PF13307">
    <property type="entry name" value="Helicase_C_2"/>
    <property type="match status" value="1"/>
</dbReference>
<dbReference type="PROSITE" id="PS51193">
    <property type="entry name" value="HELICASE_ATP_BIND_2"/>
    <property type="match status" value="1"/>
</dbReference>
<name>A0A3M0BZ47_9PROT</name>